<protein>
    <submittedName>
        <fullName evidence="1">YbjN domain-containing protein</fullName>
    </submittedName>
</protein>
<dbReference type="AlphaFoldDB" id="A0A833CBA4"/>
<reference evidence="1 2" key="1">
    <citation type="submission" date="2019-09" db="EMBL/GenBank/DDBJ databases">
        <title>Draft genome sequence of 3 type strains from the CCUG.</title>
        <authorList>
            <person name="Pineiro-Iglesias B."/>
            <person name="Tunovic T."/>
            <person name="Unosson C."/>
            <person name="Inganas E."/>
            <person name="Ohlen M."/>
            <person name="Cardew S."/>
            <person name="Jensie-Markopoulos S."/>
            <person name="Salva-Serra F."/>
            <person name="Jaen-Luchoro D."/>
            <person name="Karlsson R."/>
            <person name="Svensson-Stadler L."/>
            <person name="Chun J."/>
            <person name="Moore E."/>
        </authorList>
    </citation>
    <scope>NUCLEOTIDE SEQUENCE [LARGE SCALE GENOMIC DNA]</scope>
    <source>
        <strain evidence="1 2">CCUG 65427</strain>
    </source>
</reference>
<organism evidence="1 2">
    <name type="scientific">Veillonella seminalis</name>
    <dbReference type="NCBI Taxonomy" id="1502943"/>
    <lineage>
        <taxon>Bacteria</taxon>
        <taxon>Bacillati</taxon>
        <taxon>Bacillota</taxon>
        <taxon>Negativicutes</taxon>
        <taxon>Veillonellales</taxon>
        <taxon>Veillonellaceae</taxon>
        <taxon>Veillonella</taxon>
    </lineage>
</organism>
<accession>A0A833CBA4</accession>
<evidence type="ECO:0000313" key="2">
    <source>
        <dbReference type="Proteomes" id="UP000434554"/>
    </source>
</evidence>
<evidence type="ECO:0000313" key="1">
    <source>
        <dbReference type="EMBL" id="KAB1478577.1"/>
    </source>
</evidence>
<gene>
    <name evidence="1" type="ORF">F8R14_05280</name>
</gene>
<dbReference type="RefSeq" id="WP_006555760.1">
    <property type="nucleotide sequence ID" value="NZ_CALMIE010000090.1"/>
</dbReference>
<name>A0A833CBA4_9FIRM</name>
<dbReference type="Pfam" id="PF10722">
    <property type="entry name" value="YbjN"/>
    <property type="match status" value="1"/>
</dbReference>
<proteinExistence type="predicted"/>
<sequence>MNKKAEKFDQFLEAGNITNWFVKEEHQDDANSVVYRGHFDVAAQQLPLFVVLDDTVFNLMRLIVTTGAVPEDKREAVVEYLNELNGQFKIFKYYLGAQDHVVYMDISVPSAEDSFNPELLVRLLAEVLEPHLEEFYPNILKKVLGTEVDPTEKVN</sequence>
<comment type="caution">
    <text evidence="1">The sequence shown here is derived from an EMBL/GenBank/DDBJ whole genome shotgun (WGS) entry which is preliminary data.</text>
</comment>
<dbReference type="GeneID" id="83054443"/>
<dbReference type="Proteomes" id="UP000434554">
    <property type="component" value="Unassembled WGS sequence"/>
</dbReference>
<dbReference type="EMBL" id="WBKH01000005">
    <property type="protein sequence ID" value="KAB1478577.1"/>
    <property type="molecule type" value="Genomic_DNA"/>
</dbReference>
<dbReference type="InterPro" id="IPR019660">
    <property type="entry name" value="Put_sensory_transdc_reg_YbjN"/>
</dbReference>